<feature type="non-terminal residue" evidence="2">
    <location>
        <position position="1"/>
    </location>
</feature>
<comment type="caution">
    <text evidence="2">The sequence shown here is derived from an EMBL/GenBank/DDBJ whole genome shotgun (WGS) entry which is preliminary data.</text>
</comment>
<evidence type="ECO:0000256" key="1">
    <source>
        <dbReference type="SAM" id="MobiDB-lite"/>
    </source>
</evidence>
<evidence type="ECO:0000313" key="4">
    <source>
        <dbReference type="Proteomes" id="UP000485058"/>
    </source>
</evidence>
<dbReference type="EMBL" id="BLLF01001685">
    <property type="protein sequence ID" value="GFH20719.1"/>
    <property type="molecule type" value="Genomic_DNA"/>
</dbReference>
<evidence type="ECO:0000313" key="2">
    <source>
        <dbReference type="EMBL" id="GFH20719.1"/>
    </source>
</evidence>
<accession>A0A699ZM61</accession>
<keyword evidence="4" id="KW-1185">Reference proteome</keyword>
<gene>
    <name evidence="2" type="ORF">HaLaN_17886</name>
    <name evidence="3" type="ORF">HaLaN_28666</name>
</gene>
<feature type="region of interest" description="Disordered" evidence="1">
    <location>
        <begin position="46"/>
        <end position="93"/>
    </location>
</feature>
<name>A0A699ZM61_HAELA</name>
<sequence length="93" mass="9866">MCQLGECAWLAAAHPAAPHFRRSVGGAVDRHEVSSEWALACGSSPSQALSFSVPRRSTQDMPGNQLKHARVTIPRPPSNTSFSSTHDDTAAAP</sequence>
<evidence type="ECO:0000313" key="3">
    <source>
        <dbReference type="EMBL" id="GFH29915.1"/>
    </source>
</evidence>
<feature type="compositionally biased region" description="Polar residues" evidence="1">
    <location>
        <begin position="46"/>
        <end position="62"/>
    </location>
</feature>
<protein>
    <submittedName>
        <fullName evidence="2">Uncharacterized protein</fullName>
    </submittedName>
</protein>
<dbReference type="EMBL" id="BLLF01004593">
    <property type="protein sequence ID" value="GFH29915.1"/>
    <property type="molecule type" value="Genomic_DNA"/>
</dbReference>
<organism evidence="2 4">
    <name type="scientific">Haematococcus lacustris</name>
    <name type="common">Green alga</name>
    <name type="synonym">Haematococcus pluvialis</name>
    <dbReference type="NCBI Taxonomy" id="44745"/>
    <lineage>
        <taxon>Eukaryota</taxon>
        <taxon>Viridiplantae</taxon>
        <taxon>Chlorophyta</taxon>
        <taxon>core chlorophytes</taxon>
        <taxon>Chlorophyceae</taxon>
        <taxon>CS clade</taxon>
        <taxon>Chlamydomonadales</taxon>
        <taxon>Haematococcaceae</taxon>
        <taxon>Haematococcus</taxon>
    </lineage>
</organism>
<dbReference type="Proteomes" id="UP000485058">
    <property type="component" value="Unassembled WGS sequence"/>
</dbReference>
<dbReference type="AlphaFoldDB" id="A0A699ZM61"/>
<proteinExistence type="predicted"/>
<reference evidence="2 4" key="1">
    <citation type="submission" date="2020-02" db="EMBL/GenBank/DDBJ databases">
        <title>Draft genome sequence of Haematococcus lacustris strain NIES-144.</title>
        <authorList>
            <person name="Morimoto D."/>
            <person name="Nakagawa S."/>
            <person name="Yoshida T."/>
            <person name="Sawayama S."/>
        </authorList>
    </citation>
    <scope>NUCLEOTIDE SEQUENCE [LARGE SCALE GENOMIC DNA]</scope>
    <source>
        <strain evidence="2 4">NIES-144</strain>
    </source>
</reference>
<feature type="non-terminal residue" evidence="2">
    <location>
        <position position="93"/>
    </location>
</feature>